<keyword evidence="3" id="KW-1185">Reference proteome</keyword>
<dbReference type="Proteomes" id="UP000321323">
    <property type="component" value="Chromosome"/>
</dbReference>
<feature type="transmembrane region" description="Helical" evidence="1">
    <location>
        <begin position="232"/>
        <end position="253"/>
    </location>
</feature>
<organism evidence="2 3">
    <name type="scientific">[Empedobacter] haloabium</name>
    <dbReference type="NCBI Taxonomy" id="592317"/>
    <lineage>
        <taxon>Bacteria</taxon>
        <taxon>Pseudomonadati</taxon>
        <taxon>Pseudomonadota</taxon>
        <taxon>Betaproteobacteria</taxon>
        <taxon>Burkholderiales</taxon>
        <taxon>Oxalobacteraceae</taxon>
        <taxon>Telluria group</taxon>
        <taxon>Telluria group incertae sedis</taxon>
    </lineage>
</organism>
<evidence type="ECO:0000256" key="1">
    <source>
        <dbReference type="SAM" id="Phobius"/>
    </source>
</evidence>
<gene>
    <name evidence="2" type="ORF">E7V67_008520</name>
</gene>
<feature type="transmembrane region" description="Helical" evidence="1">
    <location>
        <begin position="129"/>
        <end position="153"/>
    </location>
</feature>
<protein>
    <submittedName>
        <fullName evidence="2">DUF6216 family protein</fullName>
    </submittedName>
</protein>
<dbReference type="EMBL" id="CP136508">
    <property type="protein sequence ID" value="WUR15135.1"/>
    <property type="molecule type" value="Genomic_DNA"/>
</dbReference>
<keyword evidence="1" id="KW-1133">Transmembrane helix</keyword>
<evidence type="ECO:0000313" key="2">
    <source>
        <dbReference type="EMBL" id="WUR15135.1"/>
    </source>
</evidence>
<name>A0ABZ1US51_9BURK</name>
<keyword evidence="1" id="KW-0812">Transmembrane</keyword>
<sequence length="279" mass="30702">MDSQSTIAGIFGYLASWGIGLPVLALALTALVIWRRTGSSHILLTRLWRFFHGKADCKVPAIGDFLDEQTAIHQFRFTTGIQIRNVQQARRLASLFRADSEMLNRIAAAGPHFDLDAMQLRPQDRLPRLFGMVCASLGYALAVWSLVAVLVALTVDRAFLRITATGTWLTLDTNYAKPMSDSKGFRLDACKPASLPPDTGGFSSEDAAAICQAFGAPENAPFIRTSIQEQRWMLGILSVLLVYLIAELHRWLACAKGARALRRQLGTRPRDSPSTAAEE</sequence>
<feature type="transmembrane region" description="Helical" evidence="1">
    <location>
        <begin position="6"/>
        <end position="34"/>
    </location>
</feature>
<proteinExistence type="predicted"/>
<dbReference type="Pfam" id="PF19723">
    <property type="entry name" value="DUF6216"/>
    <property type="match status" value="1"/>
</dbReference>
<dbReference type="InterPro" id="IPR046188">
    <property type="entry name" value="DUF6216"/>
</dbReference>
<evidence type="ECO:0000313" key="3">
    <source>
        <dbReference type="Proteomes" id="UP000321323"/>
    </source>
</evidence>
<reference evidence="2 3" key="1">
    <citation type="journal article" date="2019" name="Int. J. Syst. Evol. Microbiol.">
        <title>The Draft Whole-Genome Sequence of the Antibiotic Producer Empedobacter haloabium ATCC 31962 Provides Indications for Its Taxonomic Reclassification.</title>
        <authorList>
            <person name="Miess H."/>
            <person name="Arlt P."/>
            <person name="Apel A.K."/>
            <person name="Weber T."/>
            <person name="Nieselt K."/>
            <person name="Hanssen F."/>
            <person name="Czemmel S."/>
            <person name="Nahnsen S."/>
            <person name="Gross H."/>
        </authorList>
    </citation>
    <scope>NUCLEOTIDE SEQUENCE [LARGE SCALE GENOMIC DNA]</scope>
    <source>
        <strain evidence="2 3">ATCC 31962</strain>
    </source>
</reference>
<keyword evidence="1" id="KW-0472">Membrane</keyword>
<accession>A0ABZ1US51</accession>